<keyword evidence="1" id="KW-0472">Membrane</keyword>
<dbReference type="HOGENOM" id="CLU_2699936_0_0_11"/>
<dbReference type="EMBL" id="CP001686">
    <property type="protein sequence ID" value="ACV07319.1"/>
    <property type="molecule type" value="Genomic_DNA"/>
</dbReference>
<protein>
    <submittedName>
        <fullName evidence="2">Uncharacterized protein</fullName>
    </submittedName>
</protein>
<accession>C7NF66</accession>
<reference evidence="2 3" key="1">
    <citation type="journal article" date="2009" name="Stand. Genomic Sci.">
        <title>Complete genome sequence of Kytococcus sedentarius type strain (541).</title>
        <authorList>
            <person name="Sims D."/>
            <person name="Brettin T."/>
            <person name="Detter J.C."/>
            <person name="Han C."/>
            <person name="Lapidus A."/>
            <person name="Copeland A."/>
            <person name="Glavina Del Rio T."/>
            <person name="Nolan M."/>
            <person name="Chen F."/>
            <person name="Lucas S."/>
            <person name="Tice H."/>
            <person name="Cheng J.F."/>
            <person name="Bruce D."/>
            <person name="Goodwin L."/>
            <person name="Pitluck S."/>
            <person name="Ovchinnikova G."/>
            <person name="Pati A."/>
            <person name="Ivanova N."/>
            <person name="Mavrommatis K."/>
            <person name="Chen A."/>
            <person name="Palaniappan K."/>
            <person name="D'haeseleer P."/>
            <person name="Chain P."/>
            <person name="Bristow J."/>
            <person name="Eisen J.A."/>
            <person name="Markowitz V."/>
            <person name="Hugenholtz P."/>
            <person name="Schneider S."/>
            <person name="Goker M."/>
            <person name="Pukall R."/>
            <person name="Kyrpides N.C."/>
            <person name="Klenk H.P."/>
        </authorList>
    </citation>
    <scope>NUCLEOTIDE SEQUENCE [LARGE SCALE GENOMIC DNA]</scope>
    <source>
        <strain evidence="3">ATCC 14392 / DSM 20547 / JCM 11482 / CCUG 33030 / NBRC 15357 / NCTC 11040 / CCM 314 / 541</strain>
    </source>
</reference>
<name>C7NF66_KYTSD</name>
<dbReference type="AlphaFoldDB" id="C7NF66"/>
<proteinExistence type="predicted"/>
<feature type="transmembrane region" description="Helical" evidence="1">
    <location>
        <begin position="40"/>
        <end position="63"/>
    </location>
</feature>
<keyword evidence="1" id="KW-1133">Transmembrane helix</keyword>
<dbReference type="STRING" id="478801.Ksed_23440"/>
<feature type="transmembrane region" description="Helical" evidence="1">
    <location>
        <begin position="6"/>
        <end position="28"/>
    </location>
</feature>
<keyword evidence="1" id="KW-0812">Transmembrane</keyword>
<evidence type="ECO:0000256" key="1">
    <source>
        <dbReference type="SAM" id="Phobius"/>
    </source>
</evidence>
<dbReference type="Proteomes" id="UP000006666">
    <property type="component" value="Chromosome"/>
</dbReference>
<gene>
    <name evidence="2" type="ordered locus">Ksed_23440</name>
</gene>
<organism evidence="2 3">
    <name type="scientific">Kytococcus sedentarius (strain ATCC 14392 / DSM 20547 / JCM 11482 / CCUG 33030 / NBRC 15357 / NCTC 11040 / CCM 314 / 541)</name>
    <name type="common">Micrococcus sedentarius</name>
    <dbReference type="NCBI Taxonomy" id="478801"/>
    <lineage>
        <taxon>Bacteria</taxon>
        <taxon>Bacillati</taxon>
        <taxon>Actinomycetota</taxon>
        <taxon>Actinomycetes</taxon>
        <taxon>Micrococcales</taxon>
        <taxon>Kytococcaceae</taxon>
        <taxon>Kytococcus</taxon>
    </lineage>
</organism>
<evidence type="ECO:0000313" key="2">
    <source>
        <dbReference type="EMBL" id="ACV07319.1"/>
    </source>
</evidence>
<sequence length="73" mass="7515">MITMPAMTTMTCVVVAAVILMVGLVVAAMRLVCRVVVVRVVAGVLVRFSLGGPVVGLLVVHALSVPSCPVRVS</sequence>
<dbReference type="KEGG" id="kse:Ksed_23440"/>
<keyword evidence="3" id="KW-1185">Reference proteome</keyword>
<evidence type="ECO:0000313" key="3">
    <source>
        <dbReference type="Proteomes" id="UP000006666"/>
    </source>
</evidence>